<keyword evidence="1" id="KW-0175">Coiled coil</keyword>
<evidence type="ECO:0000313" key="2">
    <source>
        <dbReference type="EMBL" id="MBT1699873.1"/>
    </source>
</evidence>
<dbReference type="Proteomes" id="UP001319200">
    <property type="component" value="Unassembled WGS sequence"/>
</dbReference>
<accession>A0AAP2DP17</accession>
<sequence>MKEIISYQTNSTMKNEEKILELLAESLKGQDRIVARLDVMDSRLDNVETKLGNLEKRTDRIEDQMVKLNLQTVENTRAIFKLAEKVEQIADLGNRVTKLEKVVYK</sequence>
<proteinExistence type="predicted"/>
<dbReference type="EMBL" id="JAHESF010000031">
    <property type="protein sequence ID" value="MBT1699873.1"/>
    <property type="molecule type" value="Genomic_DNA"/>
</dbReference>
<dbReference type="RefSeq" id="WP_254168097.1">
    <property type="nucleotide sequence ID" value="NZ_JAHESF010000031.1"/>
</dbReference>
<evidence type="ECO:0000256" key="1">
    <source>
        <dbReference type="SAM" id="Coils"/>
    </source>
</evidence>
<organism evidence="2 3">
    <name type="scientific">Chryseosolibacter histidini</name>
    <dbReference type="NCBI Taxonomy" id="2782349"/>
    <lineage>
        <taxon>Bacteria</taxon>
        <taxon>Pseudomonadati</taxon>
        <taxon>Bacteroidota</taxon>
        <taxon>Cytophagia</taxon>
        <taxon>Cytophagales</taxon>
        <taxon>Chryseotaleaceae</taxon>
        <taxon>Chryseosolibacter</taxon>
    </lineage>
</organism>
<dbReference type="Gene3D" id="1.20.5.110">
    <property type="match status" value="1"/>
</dbReference>
<evidence type="ECO:0000313" key="3">
    <source>
        <dbReference type="Proteomes" id="UP001319200"/>
    </source>
</evidence>
<keyword evidence="3" id="KW-1185">Reference proteome</keyword>
<comment type="caution">
    <text evidence="2">The sequence shown here is derived from an EMBL/GenBank/DDBJ whole genome shotgun (WGS) entry which is preliminary data.</text>
</comment>
<feature type="coiled-coil region" evidence="1">
    <location>
        <begin position="37"/>
        <end position="102"/>
    </location>
</feature>
<reference evidence="2 3" key="1">
    <citation type="submission" date="2021-05" db="EMBL/GenBank/DDBJ databases">
        <title>A Polyphasic approach of four new species of the genus Ohtaekwangia: Ohtaekwangia histidinii sp. nov., Ohtaekwangia cretensis sp. nov., Ohtaekwangia indiensis sp. nov., Ohtaekwangia reichenbachii sp. nov. from diverse environment.</title>
        <authorList>
            <person name="Octaviana S."/>
        </authorList>
    </citation>
    <scope>NUCLEOTIDE SEQUENCE [LARGE SCALE GENOMIC DNA]</scope>
    <source>
        <strain evidence="2 3">PWU4</strain>
    </source>
</reference>
<dbReference type="AlphaFoldDB" id="A0AAP2DP17"/>
<name>A0AAP2DP17_9BACT</name>
<gene>
    <name evidence="2" type="ORF">KK083_23500</name>
</gene>
<protein>
    <submittedName>
        <fullName evidence="2">Uncharacterized protein</fullName>
    </submittedName>
</protein>